<keyword evidence="3" id="KW-0998">Cell outer membrane</keyword>
<dbReference type="Proteomes" id="UP000036908">
    <property type="component" value="Unassembled WGS sequence"/>
</dbReference>
<name>A0A0L8AIY3_9BACT</name>
<comment type="subcellular location">
    <subcellularLocation>
        <location evidence="1">Cell outer membrane</location>
    </subcellularLocation>
</comment>
<evidence type="ECO:0008006" key="7">
    <source>
        <dbReference type="Google" id="ProtNLM"/>
    </source>
</evidence>
<evidence type="ECO:0000256" key="4">
    <source>
        <dbReference type="SAM" id="SignalP"/>
    </source>
</evidence>
<sequence>MQCFKFIILFVLAIASNAKAQTVISGKVTDNQGAAIPFANVYIKGSFDGANSKNDGSFSFQTSETGQRTLMVSFIGFKTFEKTLELNGQPIQVDAILEEQINKIDGVTITAGAFEASDIKKVTVLKPLDIVTTASAAGDIMGAINTLPGTATVGESGRLFVRGGEGYETKVFIDGLEVRNAFGATAPNVPTRGRFSPFLFKGTIFSTGGYSAEYGQALSSALVLNSNDIAEKTQADISVMTVGGDLAYTKKWENSSISGKVQYTDLRPYQDMIKQDFDWKEAPNGKVAELVFRQKINGTGLLKVYTNMDISNLSIRQPNINNGGAKDTVSIGNDYFYLNTSYKDIIADRWSVRAGVSTTLNQEEIDFNTDEIEEDEKGVHAKLAFNWEAAEKVSVNMGAEFFAKKYTNKFNIINGPNDAFDFKENITSTFVETDYFASNKFVVRTGLRLEHSSLLSQTWVNPRLAMSYKLTEKGQFSLAYGQYLQSAQNDYALVNQNLKPEKAAHYILNYQYIHNDRVFRVETYFKKYDDLVKFIDENDFNPNNYSNAGFGEAKGVDVFWRDSKTFENTDYWISYSYVDSKRDYRDFSSLATPSFVSNHNFSFVAKHFVVPLRTQFGATYNFASSRPFHNPNKSGFQNDKTPTFHDLSLNAAFLIKPNIILYMSSSNIFGRDNVFGYQYAGQANAQGIYERQEIGQGAKRFIFLALFITLTKDGQENQLDNL</sequence>
<gene>
    <name evidence="5" type="ORF">OB69_12380</name>
</gene>
<evidence type="ECO:0000313" key="6">
    <source>
        <dbReference type="Proteomes" id="UP000036908"/>
    </source>
</evidence>
<dbReference type="EMBL" id="JSVA01000013">
    <property type="protein sequence ID" value="KOF02403.1"/>
    <property type="molecule type" value="Genomic_DNA"/>
</dbReference>
<reference evidence="6" key="1">
    <citation type="submission" date="2014-11" db="EMBL/GenBank/DDBJ databases">
        <title>Genome sequencing of Roseivirga sp. D-25.</title>
        <authorList>
            <person name="Selvaratnam C."/>
            <person name="Thevarajoo S."/>
            <person name="Goh K.M."/>
            <person name="Eee R."/>
            <person name="Chan K.-G."/>
            <person name="Chong C.S."/>
        </authorList>
    </citation>
    <scope>NUCLEOTIDE SEQUENCE [LARGE SCALE GENOMIC DNA]</scope>
    <source>
        <strain evidence="6">D-25</strain>
    </source>
</reference>
<dbReference type="GO" id="GO:0009279">
    <property type="term" value="C:cell outer membrane"/>
    <property type="evidence" value="ECO:0007669"/>
    <property type="project" value="UniProtKB-SubCell"/>
</dbReference>
<keyword evidence="4" id="KW-0732">Signal</keyword>
<evidence type="ECO:0000256" key="1">
    <source>
        <dbReference type="ARBA" id="ARBA00004442"/>
    </source>
</evidence>
<dbReference type="SUPFAM" id="SSF49464">
    <property type="entry name" value="Carboxypeptidase regulatory domain-like"/>
    <property type="match status" value="1"/>
</dbReference>
<protein>
    <recommendedName>
        <fullName evidence="7">TonB-dependent receptor</fullName>
    </recommendedName>
</protein>
<dbReference type="InterPro" id="IPR008969">
    <property type="entry name" value="CarboxyPept-like_regulatory"/>
</dbReference>
<dbReference type="AlphaFoldDB" id="A0A0L8AIY3"/>
<dbReference type="PATRIC" id="fig|1566026.4.peg.769"/>
<dbReference type="SUPFAM" id="SSF56935">
    <property type="entry name" value="Porins"/>
    <property type="match status" value="1"/>
</dbReference>
<dbReference type="InterPro" id="IPR036942">
    <property type="entry name" value="Beta-barrel_TonB_sf"/>
</dbReference>
<dbReference type="RefSeq" id="WP_053224051.1">
    <property type="nucleotide sequence ID" value="NZ_JSVA01000013.1"/>
</dbReference>
<proteinExistence type="predicted"/>
<accession>A0A0L8AIY3</accession>
<dbReference type="OrthoDB" id="1075473at2"/>
<organism evidence="5 6">
    <name type="scientific">Roseivirga seohaensis subsp. aquiponti</name>
    <dbReference type="NCBI Taxonomy" id="1566026"/>
    <lineage>
        <taxon>Bacteria</taxon>
        <taxon>Pseudomonadati</taxon>
        <taxon>Bacteroidota</taxon>
        <taxon>Cytophagia</taxon>
        <taxon>Cytophagales</taxon>
        <taxon>Roseivirgaceae</taxon>
        <taxon>Roseivirga</taxon>
    </lineage>
</organism>
<keyword evidence="6" id="KW-1185">Reference proteome</keyword>
<evidence type="ECO:0000313" key="5">
    <source>
        <dbReference type="EMBL" id="KOF02403.1"/>
    </source>
</evidence>
<dbReference type="Pfam" id="PF13715">
    <property type="entry name" value="CarbopepD_reg_2"/>
    <property type="match status" value="1"/>
</dbReference>
<comment type="caution">
    <text evidence="5">The sequence shown here is derived from an EMBL/GenBank/DDBJ whole genome shotgun (WGS) entry which is preliminary data.</text>
</comment>
<keyword evidence="2" id="KW-0472">Membrane</keyword>
<evidence type="ECO:0000256" key="2">
    <source>
        <dbReference type="ARBA" id="ARBA00023136"/>
    </source>
</evidence>
<dbReference type="Gene3D" id="2.60.40.1120">
    <property type="entry name" value="Carboxypeptidase-like, regulatory domain"/>
    <property type="match status" value="1"/>
</dbReference>
<feature type="chain" id="PRO_5005579984" description="TonB-dependent receptor" evidence="4">
    <location>
        <begin position="21"/>
        <end position="722"/>
    </location>
</feature>
<feature type="signal peptide" evidence="4">
    <location>
        <begin position="1"/>
        <end position="20"/>
    </location>
</feature>
<evidence type="ECO:0000256" key="3">
    <source>
        <dbReference type="ARBA" id="ARBA00023237"/>
    </source>
</evidence>
<dbReference type="Gene3D" id="2.40.170.20">
    <property type="entry name" value="TonB-dependent receptor, beta-barrel domain"/>
    <property type="match status" value="1"/>
</dbReference>